<evidence type="ECO:0000256" key="8">
    <source>
        <dbReference type="ARBA" id="ARBA00023163"/>
    </source>
</evidence>
<dbReference type="InterPro" id="IPR036236">
    <property type="entry name" value="Znf_C2H2_sf"/>
</dbReference>
<dbReference type="FunFam" id="3.30.160.60:FF:000148">
    <property type="entry name" value="zinc finger protein Gfi-1"/>
    <property type="match status" value="1"/>
</dbReference>
<dbReference type="InterPro" id="IPR050527">
    <property type="entry name" value="Snail/Krueppel_Znf"/>
</dbReference>
<evidence type="ECO:0000256" key="2">
    <source>
        <dbReference type="ARBA" id="ARBA00022723"/>
    </source>
</evidence>
<evidence type="ECO:0000256" key="4">
    <source>
        <dbReference type="ARBA" id="ARBA00022771"/>
    </source>
</evidence>
<dbReference type="Proteomes" id="UP000887566">
    <property type="component" value="Unplaced"/>
</dbReference>
<keyword evidence="5" id="KW-0862">Zinc</keyword>
<feature type="domain" description="C2H2-type" evidence="12">
    <location>
        <begin position="284"/>
        <end position="311"/>
    </location>
</feature>
<keyword evidence="13" id="KW-1185">Reference proteome</keyword>
<dbReference type="SUPFAM" id="SSF57667">
    <property type="entry name" value="beta-beta-alpha zinc fingers"/>
    <property type="match status" value="3"/>
</dbReference>
<dbReference type="FunFam" id="3.30.160.60:FF:000208">
    <property type="entry name" value="zinc finger protein Gfi-1b"/>
    <property type="match status" value="1"/>
</dbReference>
<keyword evidence="4 10" id="KW-0863">Zinc-finger</keyword>
<feature type="domain" description="C2H2-type" evidence="12">
    <location>
        <begin position="256"/>
        <end position="283"/>
    </location>
</feature>
<dbReference type="GO" id="GO:0000978">
    <property type="term" value="F:RNA polymerase II cis-regulatory region sequence-specific DNA binding"/>
    <property type="evidence" value="ECO:0007669"/>
    <property type="project" value="TreeGrafter"/>
</dbReference>
<dbReference type="WBParaSite" id="PSAMB.scaffold4962size13037.g25598.t1">
    <property type="protein sequence ID" value="PSAMB.scaffold4962size13037.g25598.t1"/>
    <property type="gene ID" value="PSAMB.scaffold4962size13037.g25598"/>
</dbReference>
<evidence type="ECO:0000256" key="1">
    <source>
        <dbReference type="ARBA" id="ARBA00004123"/>
    </source>
</evidence>
<evidence type="ECO:0000256" key="10">
    <source>
        <dbReference type="PROSITE-ProRule" id="PRU00042"/>
    </source>
</evidence>
<dbReference type="GO" id="GO:0008270">
    <property type="term" value="F:zinc ion binding"/>
    <property type="evidence" value="ECO:0007669"/>
    <property type="project" value="UniProtKB-KW"/>
</dbReference>
<keyword evidence="2" id="KW-0479">Metal-binding</keyword>
<feature type="region of interest" description="Disordered" evidence="11">
    <location>
        <begin position="353"/>
        <end position="434"/>
    </location>
</feature>
<feature type="domain" description="C2H2-type" evidence="12">
    <location>
        <begin position="340"/>
        <end position="368"/>
    </location>
</feature>
<evidence type="ECO:0000313" key="14">
    <source>
        <dbReference type="WBParaSite" id="PSAMB.scaffold4962size13037.g25598.t1"/>
    </source>
</evidence>
<dbReference type="InterPro" id="IPR013087">
    <property type="entry name" value="Znf_C2H2_type"/>
</dbReference>
<evidence type="ECO:0000313" key="13">
    <source>
        <dbReference type="Proteomes" id="UP000887566"/>
    </source>
</evidence>
<evidence type="ECO:0000256" key="7">
    <source>
        <dbReference type="ARBA" id="ARBA00023125"/>
    </source>
</evidence>
<keyword evidence="7" id="KW-0238">DNA-binding</keyword>
<keyword evidence="6" id="KW-0805">Transcription regulation</keyword>
<protein>
    <submittedName>
        <fullName evidence="14">C2H2-type domain-containing protein</fullName>
    </submittedName>
</protein>
<evidence type="ECO:0000256" key="9">
    <source>
        <dbReference type="ARBA" id="ARBA00023242"/>
    </source>
</evidence>
<accession>A0A914WV47</accession>
<dbReference type="FunFam" id="3.30.160.60:FF:000432">
    <property type="entry name" value="zinc finger protein Gfi-1b isoform X1"/>
    <property type="match status" value="1"/>
</dbReference>
<dbReference type="FunFam" id="3.30.160.60:FF:000624">
    <property type="entry name" value="zinc finger protein 697"/>
    <property type="match status" value="1"/>
</dbReference>
<keyword evidence="8" id="KW-0804">Transcription</keyword>
<feature type="compositionally biased region" description="Polar residues" evidence="11">
    <location>
        <begin position="376"/>
        <end position="386"/>
    </location>
</feature>
<dbReference type="AlphaFoldDB" id="A0A914WV47"/>
<feature type="region of interest" description="Disordered" evidence="11">
    <location>
        <begin position="169"/>
        <end position="189"/>
    </location>
</feature>
<reference evidence="14" key="1">
    <citation type="submission" date="2022-11" db="UniProtKB">
        <authorList>
            <consortium name="WormBaseParasite"/>
        </authorList>
    </citation>
    <scope>IDENTIFICATION</scope>
</reference>
<evidence type="ECO:0000256" key="3">
    <source>
        <dbReference type="ARBA" id="ARBA00022737"/>
    </source>
</evidence>
<name>A0A914WV47_9BILA</name>
<dbReference type="GO" id="GO:0000122">
    <property type="term" value="P:negative regulation of transcription by RNA polymerase II"/>
    <property type="evidence" value="ECO:0007669"/>
    <property type="project" value="UniProtKB-ARBA"/>
</dbReference>
<feature type="domain" description="C2H2-type" evidence="12">
    <location>
        <begin position="228"/>
        <end position="255"/>
    </location>
</feature>
<sequence length="434" mass="47876">MSTSDGSDYSVERLLGATDKAEHGDRVLDKLGTPDGDTCSNSPTTIMADWQKLWLSAMQQKLIDSQRLSGFTGQMCPPMRTMMPLGFGSFGGGGGVGMPVAETMSRGALPLMGGGGDQNWMQYHVRQMALNVITLQRLNVLQQQQQQVVHAMCGGGVALPVVPSSALSREPSNDALNKLEPHETGDTRSVMHSGSASLFSCIKCSKIFTTAHGLEVHVRRSHTGRRPYTCDVCNKSFGHEVSLQQHMAVHSQEKQFSCTQCGKTFKRSSTLSTHLLIHSDTRPYPCEYCGKRFHQKSDMKKHTYIHTGEKPHKCTVCGKAFSQSSNLITHTRKHTGYKPFSCDICGRAFQRKVDRRRHRETHHPNEAPAPDDTQRQQRTVQKTSAPLSVDSGDKARFMHDGLPTMAPPPPLFLARPNSAAHDEEDSALNLSAHQ</sequence>
<dbReference type="PANTHER" id="PTHR24388:SF53">
    <property type="entry name" value="CHORION TRANSCRIPTION FACTOR CF2-RELATED"/>
    <property type="match status" value="1"/>
</dbReference>
<dbReference type="GO" id="GO:0000981">
    <property type="term" value="F:DNA-binding transcription factor activity, RNA polymerase II-specific"/>
    <property type="evidence" value="ECO:0007669"/>
    <property type="project" value="TreeGrafter"/>
</dbReference>
<dbReference type="Gene3D" id="3.30.160.60">
    <property type="entry name" value="Classic Zinc Finger"/>
    <property type="match status" value="6"/>
</dbReference>
<dbReference type="Pfam" id="PF00096">
    <property type="entry name" value="zf-C2H2"/>
    <property type="match status" value="4"/>
</dbReference>
<evidence type="ECO:0000256" key="5">
    <source>
        <dbReference type="ARBA" id="ARBA00022833"/>
    </source>
</evidence>
<dbReference type="GO" id="GO:0005634">
    <property type="term" value="C:nucleus"/>
    <property type="evidence" value="ECO:0007669"/>
    <property type="project" value="UniProtKB-SubCell"/>
</dbReference>
<dbReference type="PROSITE" id="PS00028">
    <property type="entry name" value="ZINC_FINGER_C2H2_1"/>
    <property type="match status" value="6"/>
</dbReference>
<proteinExistence type="predicted"/>
<organism evidence="13 14">
    <name type="scientific">Plectus sambesii</name>
    <dbReference type="NCBI Taxonomy" id="2011161"/>
    <lineage>
        <taxon>Eukaryota</taxon>
        <taxon>Metazoa</taxon>
        <taxon>Ecdysozoa</taxon>
        <taxon>Nematoda</taxon>
        <taxon>Chromadorea</taxon>
        <taxon>Plectida</taxon>
        <taxon>Plectina</taxon>
        <taxon>Plectoidea</taxon>
        <taxon>Plectidae</taxon>
        <taxon>Plectus</taxon>
    </lineage>
</organism>
<feature type="domain" description="C2H2-type" evidence="12">
    <location>
        <begin position="312"/>
        <end position="339"/>
    </location>
</feature>
<evidence type="ECO:0000256" key="11">
    <source>
        <dbReference type="SAM" id="MobiDB-lite"/>
    </source>
</evidence>
<dbReference type="Pfam" id="PF12874">
    <property type="entry name" value="zf-met"/>
    <property type="match status" value="1"/>
</dbReference>
<keyword evidence="9" id="KW-0539">Nucleus</keyword>
<dbReference type="PANTHER" id="PTHR24388">
    <property type="entry name" value="ZINC FINGER PROTEIN"/>
    <property type="match status" value="1"/>
</dbReference>
<dbReference type="PROSITE" id="PS50157">
    <property type="entry name" value="ZINC_FINGER_C2H2_2"/>
    <property type="match status" value="6"/>
</dbReference>
<evidence type="ECO:0000259" key="12">
    <source>
        <dbReference type="PROSITE" id="PS50157"/>
    </source>
</evidence>
<dbReference type="FunFam" id="3.30.160.60:FF:000245">
    <property type="entry name" value="zinc finger protein Gfi-1"/>
    <property type="match status" value="1"/>
</dbReference>
<feature type="compositionally biased region" description="Basic and acidic residues" evidence="11">
    <location>
        <begin position="177"/>
        <end position="186"/>
    </location>
</feature>
<evidence type="ECO:0000256" key="6">
    <source>
        <dbReference type="ARBA" id="ARBA00023015"/>
    </source>
</evidence>
<dbReference type="SMART" id="SM00355">
    <property type="entry name" value="ZnF_C2H2"/>
    <property type="match status" value="6"/>
</dbReference>
<feature type="domain" description="C2H2-type" evidence="12">
    <location>
        <begin position="199"/>
        <end position="227"/>
    </location>
</feature>
<keyword evidence="3" id="KW-0677">Repeat</keyword>
<comment type="subcellular location">
    <subcellularLocation>
        <location evidence="1">Nucleus</location>
    </subcellularLocation>
</comment>